<sequence>MKIKLFLTMLFSASVFLACGGSEDYEAPQPNPNPNPSNPGTIAIGFYDPNRNTLAKYEAVKIGEYLWFNSNINHYPASVETTRSQVDLVLSRYRLDPKKYKTSLSDINKYYGLYYNRADFEYLELNRYKYQIKENGKDAPTGAWGAPSNADVAQLFAMCGNGTESDVRTMLTCKSGSNSAAVADYTYWFSNKNTNKYRFNLMPGGARFHANDKWTLKHDHNDNDIDVFDVAPGDFYGFVEAAIIVTWNGRVTIDDYIKFDNNKSWHLMTVRWCRQLTDEELGYKLYINQTQTDIQKAGLKDTAPSGYTELPKGALRGFYVQFIINGVRPNASVTEMLQLAKGLA</sequence>
<name>A0A4Y8LCX5_9BACT</name>
<keyword evidence="1" id="KW-0732">Signal</keyword>
<dbReference type="OrthoDB" id="994984at2"/>
<reference evidence="2 3" key="1">
    <citation type="submission" date="2019-03" db="EMBL/GenBank/DDBJ databases">
        <title>San Antonio Military Medical Center submission to MRSN (WRAIR), pending publication.</title>
        <authorList>
            <person name="Blyth D.M."/>
            <person name="Mccarthy S.L."/>
            <person name="Schall S.E."/>
            <person name="Stam J.A."/>
            <person name="Ong A.C."/>
            <person name="Mcgann P.T."/>
        </authorList>
    </citation>
    <scope>NUCLEOTIDE SEQUENCE [LARGE SCALE GENOMIC DNA]</scope>
    <source>
        <strain evidence="2 3">MRSN571793</strain>
    </source>
</reference>
<keyword evidence="3" id="KW-1185">Reference proteome</keyword>
<comment type="caution">
    <text evidence="2">The sequence shown here is derived from an EMBL/GenBank/DDBJ whole genome shotgun (WGS) entry which is preliminary data.</text>
</comment>
<accession>A0A4Y8LCX5</accession>
<dbReference type="EMBL" id="SOML01000001">
    <property type="protein sequence ID" value="TFD98890.1"/>
    <property type="molecule type" value="Genomic_DNA"/>
</dbReference>
<dbReference type="AlphaFoldDB" id="A0A4Y8LCX5"/>
<dbReference type="RefSeq" id="WP_134435329.1">
    <property type="nucleotide sequence ID" value="NZ_SOML01000001.1"/>
</dbReference>
<proteinExistence type="predicted"/>
<evidence type="ECO:0008006" key="4">
    <source>
        <dbReference type="Google" id="ProtNLM"/>
    </source>
</evidence>
<evidence type="ECO:0000256" key="1">
    <source>
        <dbReference type="SAM" id="SignalP"/>
    </source>
</evidence>
<dbReference type="PROSITE" id="PS51257">
    <property type="entry name" value="PROKAR_LIPOPROTEIN"/>
    <property type="match status" value="1"/>
</dbReference>
<protein>
    <recommendedName>
        <fullName evidence="4">Lipoprotein</fullName>
    </recommendedName>
</protein>
<evidence type="ECO:0000313" key="3">
    <source>
        <dbReference type="Proteomes" id="UP000297861"/>
    </source>
</evidence>
<evidence type="ECO:0000313" key="2">
    <source>
        <dbReference type="EMBL" id="TFD98890.1"/>
    </source>
</evidence>
<dbReference type="Proteomes" id="UP000297861">
    <property type="component" value="Unassembled WGS sequence"/>
</dbReference>
<dbReference type="STRING" id="1121485.GCA_000426485_00082"/>
<feature type="signal peptide" evidence="1">
    <location>
        <begin position="1"/>
        <end position="17"/>
    </location>
</feature>
<organism evidence="2 3">
    <name type="scientific">Dysgonomonas capnocytophagoides</name>
    <dbReference type="NCBI Taxonomy" id="45254"/>
    <lineage>
        <taxon>Bacteria</taxon>
        <taxon>Pseudomonadati</taxon>
        <taxon>Bacteroidota</taxon>
        <taxon>Bacteroidia</taxon>
        <taxon>Bacteroidales</taxon>
        <taxon>Dysgonomonadaceae</taxon>
        <taxon>Dysgonomonas</taxon>
    </lineage>
</organism>
<gene>
    <name evidence="2" type="ORF">E2605_02050</name>
</gene>
<feature type="chain" id="PRO_5021215204" description="Lipoprotein" evidence="1">
    <location>
        <begin position="18"/>
        <end position="344"/>
    </location>
</feature>